<name>A0A0C2MZZ0_THEKT</name>
<gene>
    <name evidence="1" type="ORF">RF11_12304</name>
</gene>
<organism evidence="1 2">
    <name type="scientific">Thelohanellus kitauei</name>
    <name type="common">Myxosporean</name>
    <dbReference type="NCBI Taxonomy" id="669202"/>
    <lineage>
        <taxon>Eukaryota</taxon>
        <taxon>Metazoa</taxon>
        <taxon>Cnidaria</taxon>
        <taxon>Myxozoa</taxon>
        <taxon>Myxosporea</taxon>
        <taxon>Bivalvulida</taxon>
        <taxon>Platysporina</taxon>
        <taxon>Myxobolidae</taxon>
        <taxon>Thelohanellus</taxon>
    </lineage>
</organism>
<sequence length="150" mass="17529">MKIDLLVKNIGAKHYRLILENFLNKEYEEITLEELVGFMSTQDYLSRLRSLACRCCFDSTVEERLRDQYILGLRDAELQKEIFYREETKDLENTKSNIDKVHNNVQFKGSVTRLKLANDKYSAPTEADKNKTMIIDTQTTCLRCGNGLHR</sequence>
<evidence type="ECO:0000313" key="1">
    <source>
        <dbReference type="EMBL" id="KII72936.1"/>
    </source>
</evidence>
<dbReference type="Proteomes" id="UP000031668">
    <property type="component" value="Unassembled WGS sequence"/>
</dbReference>
<keyword evidence="2" id="KW-1185">Reference proteome</keyword>
<accession>A0A0C2MZZ0</accession>
<reference evidence="1 2" key="1">
    <citation type="journal article" date="2014" name="Genome Biol. Evol.">
        <title>The genome of the myxosporean Thelohanellus kitauei shows adaptations to nutrient acquisition within its fish host.</title>
        <authorList>
            <person name="Yang Y."/>
            <person name="Xiong J."/>
            <person name="Zhou Z."/>
            <person name="Huo F."/>
            <person name="Miao W."/>
            <person name="Ran C."/>
            <person name="Liu Y."/>
            <person name="Zhang J."/>
            <person name="Feng J."/>
            <person name="Wang M."/>
            <person name="Wang M."/>
            <person name="Wang L."/>
            <person name="Yao B."/>
        </authorList>
    </citation>
    <scope>NUCLEOTIDE SEQUENCE [LARGE SCALE GENOMIC DNA]</scope>
    <source>
        <strain evidence="1">Wuqing</strain>
    </source>
</reference>
<protein>
    <submittedName>
        <fullName evidence="1">Uncharacterized protein</fullName>
    </submittedName>
</protein>
<dbReference type="AlphaFoldDB" id="A0A0C2MZZ0"/>
<comment type="caution">
    <text evidence="1">The sequence shown here is derived from an EMBL/GenBank/DDBJ whole genome shotgun (WGS) entry which is preliminary data.</text>
</comment>
<dbReference type="EMBL" id="JWZT01001069">
    <property type="protein sequence ID" value="KII72936.1"/>
    <property type="molecule type" value="Genomic_DNA"/>
</dbReference>
<proteinExistence type="predicted"/>
<dbReference type="OrthoDB" id="5973823at2759"/>
<evidence type="ECO:0000313" key="2">
    <source>
        <dbReference type="Proteomes" id="UP000031668"/>
    </source>
</evidence>